<gene>
    <name evidence="6" type="ORF">GCM10010383_41960</name>
</gene>
<name>A0ABQ2XAH6_9ACTN</name>
<dbReference type="Proteomes" id="UP000617743">
    <property type="component" value="Unassembled WGS sequence"/>
</dbReference>
<feature type="domain" description="Carrier" evidence="5">
    <location>
        <begin position="986"/>
        <end position="1061"/>
    </location>
</feature>
<evidence type="ECO:0000256" key="3">
    <source>
        <dbReference type="ARBA" id="ARBA00022553"/>
    </source>
</evidence>
<dbReference type="NCBIfam" id="TIGR01733">
    <property type="entry name" value="AA-adenyl-dom"/>
    <property type="match status" value="1"/>
</dbReference>
<accession>A0ABQ2XAH6</accession>
<dbReference type="Pfam" id="PF00501">
    <property type="entry name" value="AMP-binding"/>
    <property type="match status" value="1"/>
</dbReference>
<feature type="compositionally biased region" description="Polar residues" evidence="4">
    <location>
        <begin position="1602"/>
        <end position="1614"/>
    </location>
</feature>
<evidence type="ECO:0000256" key="1">
    <source>
        <dbReference type="ARBA" id="ARBA00001957"/>
    </source>
</evidence>
<dbReference type="CDD" id="cd17646">
    <property type="entry name" value="A_NRPS_AB3403-like"/>
    <property type="match status" value="1"/>
</dbReference>
<dbReference type="PANTHER" id="PTHR45527">
    <property type="entry name" value="NONRIBOSOMAL PEPTIDE SYNTHETASE"/>
    <property type="match status" value="1"/>
</dbReference>
<dbReference type="SUPFAM" id="SSF56801">
    <property type="entry name" value="Acetyl-CoA synthetase-like"/>
    <property type="match status" value="1"/>
</dbReference>
<feature type="region of interest" description="Disordered" evidence="4">
    <location>
        <begin position="958"/>
        <end position="993"/>
    </location>
</feature>
<dbReference type="Gene3D" id="3.30.559.30">
    <property type="entry name" value="Nonribosomal peptide synthetase, condensation domain"/>
    <property type="match status" value="3"/>
</dbReference>
<dbReference type="PANTHER" id="PTHR45527:SF1">
    <property type="entry name" value="FATTY ACID SYNTHASE"/>
    <property type="match status" value="1"/>
</dbReference>
<evidence type="ECO:0000256" key="4">
    <source>
        <dbReference type="SAM" id="MobiDB-lite"/>
    </source>
</evidence>
<dbReference type="SUPFAM" id="SSF52777">
    <property type="entry name" value="CoA-dependent acyltransferases"/>
    <property type="match status" value="6"/>
</dbReference>
<evidence type="ECO:0000313" key="6">
    <source>
        <dbReference type="EMBL" id="GGX07400.1"/>
    </source>
</evidence>
<dbReference type="InterPro" id="IPR020806">
    <property type="entry name" value="PKS_PP-bd"/>
</dbReference>
<dbReference type="Pfam" id="PF00668">
    <property type="entry name" value="Condensation"/>
    <property type="match status" value="3"/>
</dbReference>
<dbReference type="InterPro" id="IPR010071">
    <property type="entry name" value="AA_adenyl_dom"/>
</dbReference>
<dbReference type="InterPro" id="IPR020845">
    <property type="entry name" value="AMP-binding_CS"/>
</dbReference>
<dbReference type="CDD" id="cd19531">
    <property type="entry name" value="LCL_NRPS-like"/>
    <property type="match status" value="1"/>
</dbReference>
<dbReference type="Pfam" id="PF13193">
    <property type="entry name" value="AMP-binding_C"/>
    <property type="match status" value="1"/>
</dbReference>
<keyword evidence="2" id="KW-0596">Phosphopantetheine</keyword>
<dbReference type="SMART" id="SM00823">
    <property type="entry name" value="PKS_PP"/>
    <property type="match status" value="2"/>
</dbReference>
<proteinExistence type="predicted"/>
<dbReference type="PROSITE" id="PS00455">
    <property type="entry name" value="AMP_BINDING"/>
    <property type="match status" value="1"/>
</dbReference>
<dbReference type="Pfam" id="PF00550">
    <property type="entry name" value="PP-binding"/>
    <property type="match status" value="2"/>
</dbReference>
<sequence>MAGKPDTGASMLSYTQESLWLFHELADSDEPAYNESVAFETSGDLDPGALRRAIRATVLRHDALRTTFHETPDGPRAQVHHAGGDALPDSTTVVDLRTLAAAEARRKAEEVLAEHHRRPFDLSTAPLLRAVVVALPGDIWFLGLTAHHIVIDDWSIRLVLDEIAENYRTLVATGRLPQRPVSGAAFRAFVTESRSAAADEKQTAAVERWRRSLADAPELLGMPLDRPRPAVQTFRGDSMTITVPSADVEPLLKECARTCRSTAFPVFLAAYALLLHRYTRQEGFAIGTTVLNRPGVEDLEQVGCYVNTLPLFVPVDPDDTFRTVLSGARKAAERLLDDGDAPYPKVVEALGAERARNHNPVFQTMLTMLDGRPSIDLGPGLVSQYHPVRRTAAKFDLMLYVNRADDAYEFELEFNTDLFTRDTAERILRNYARLLASLAETGVDAPVSTPSMTRDEERNLILGDWNDTRAAHPDGTIADVIEGQVRRSPDSLAVEFEGTAYTYDELNRRANQVANRIRTTLGTSGAGPFVGVFMERSAEMVIALLAIVKAGCAYVPIDPEYPAARIEFMIQDAGVPLILTQEHHRPALGSAAAQLLVLPDESLDHEDDTDPVRELGPDSPVYMIYTSGSTGQPKGVINRHDALANRLHWMQSAFPLTGGAGADRVLQKTPYSFDVSVWEFFWPLMTGAAIVVARPGGHRDPDYLKELIRSRAVTTVHFVPSMLNVFLEAEELAQYCGPLKRVICSGEALPRKTIEVFAATLPSCELHNLYGPTEAAIDVSHWPCRADYPGDLVPIGKPIDNVRLYVLDRDLRLQPVGVPGELCIGGVAVATGYHRRDDLNARMFVSDPYGTAPGARLYRTGDLARFLPDGQIQYLGRIDNQVKLRGLRVEPDEIAAVMRDLPGVQDAAVVVDASGPAQALAAYVVSTAFDPDDLRARLRKLLPEFLVPQYLIEVPQLPTTPNGKLDRRALPSPTAHAAPTGRAGRPPATTAEQDVARAWRDVLGLQAPVGADSNFFALGGDSIMALRVSSRLRAAGYAVNLREVFAHTTVAELAASLTREDSASPGPAATEAFGLLTDDDKAALPAAAEDAWPLTKLQSGMIYHSLLDEDSPVYHDIFDYEFAGVADPAELARAVRETVARHAQLRSYFDLERYDEPLQVVLRPDAVGAAPSLEVVDLAGLPADAQDRAVEEWIDAEKRRPLDLSRPPVRFCAHVRGDGRINLAFSFHHLILDGWSVALVIEEIRRRCAGLPAGRTADAAPDPGYGTYVALERESARRPADQEAWRRLLDGFSATLLAGHLGSAAPETIETAVLERAVPAGLEERLRLRAAALGLPLKSLYLAAHCAALADLTGRSRVITGLVGNGRPEVPGGSEMVGLFLNTLPLPVEVREADDAELPASVFERERELVPLQRFPLADIERQQGGALFDVVFNYTDFHSYATAGDTAAATRDTVSIENARYFELTSFPMTVHVHRDHFAGATQLALSHDRGRVKTSTAEQFLGEFLAALERYAGQEPADGGADATERAVAAIIAKVVGSETVGAEENYLDAGVDSISSIRILAKLRKQFPGAALRDVLEARTVRALVRRLAARAPEPETAQSAGSVGESSGTSLDGLPPGVVDAYPLTATQLRMIRATMRDPAQSAYHDVFAYSVALPLDAPLLRAAVRRMTASCETLRAAVDLAASPVPRQLVYASVEPDLTVADAMDNPSAPDDWFEKERGSGFRWEQPGLIRFAAHRVAPDRFVLSLSFHHAVVDGWSLSLLVRDLLLSYASQVGASAAGAGTGADAGPVRSGNEAGSFRDYALAETAARASAESREFWRDVLAGHPGARLPRYPSDGGSRWAEATVVLPPDREARLREVARGTGHPLKYLLLAAHLKVLALATGESDVLTGVFTHGRPETDDAQELVGMFLNFQPHRVRIEDQTWPQLIDQVFTFEMRALAHRRCPANGDTPDDWPRYSALFNYTDFPAYADAHSGGHLTGVRWFEHTDAPFLATVGRDPDGAVLEITLNADGRLLPQGVVDELARLYEAVLAQIAEAPGGFVRDTTDRIETCVDGLGARRSPSA</sequence>
<evidence type="ECO:0000259" key="5">
    <source>
        <dbReference type="PROSITE" id="PS50075"/>
    </source>
</evidence>
<evidence type="ECO:0000313" key="7">
    <source>
        <dbReference type="Proteomes" id="UP000617743"/>
    </source>
</evidence>
<dbReference type="InterPro" id="IPR036736">
    <property type="entry name" value="ACP-like_sf"/>
</dbReference>
<dbReference type="PROSITE" id="PS50075">
    <property type="entry name" value="CARRIER"/>
    <property type="match status" value="2"/>
</dbReference>
<dbReference type="InterPro" id="IPR000873">
    <property type="entry name" value="AMP-dep_synth/lig_dom"/>
</dbReference>
<keyword evidence="7" id="KW-1185">Reference proteome</keyword>
<dbReference type="InterPro" id="IPR045851">
    <property type="entry name" value="AMP-bd_C_sf"/>
</dbReference>
<dbReference type="EMBL" id="BMWC01000005">
    <property type="protein sequence ID" value="GGX07400.1"/>
    <property type="molecule type" value="Genomic_DNA"/>
</dbReference>
<dbReference type="SUPFAM" id="SSF47336">
    <property type="entry name" value="ACP-like"/>
    <property type="match status" value="2"/>
</dbReference>
<comment type="cofactor">
    <cofactor evidence="1">
        <name>pantetheine 4'-phosphate</name>
        <dbReference type="ChEBI" id="CHEBI:47942"/>
    </cofactor>
</comment>
<dbReference type="PROSITE" id="PS00012">
    <property type="entry name" value="PHOSPHOPANTETHEINE"/>
    <property type="match status" value="2"/>
</dbReference>
<dbReference type="InterPro" id="IPR025110">
    <property type="entry name" value="AMP-bd_C"/>
</dbReference>
<evidence type="ECO:0000256" key="2">
    <source>
        <dbReference type="ARBA" id="ARBA00022450"/>
    </source>
</evidence>
<dbReference type="Gene3D" id="3.30.559.10">
    <property type="entry name" value="Chloramphenicol acetyltransferase-like domain"/>
    <property type="match status" value="3"/>
</dbReference>
<dbReference type="InterPro" id="IPR009081">
    <property type="entry name" value="PP-bd_ACP"/>
</dbReference>
<feature type="compositionally biased region" description="Low complexity" evidence="4">
    <location>
        <begin position="973"/>
        <end position="991"/>
    </location>
</feature>
<keyword evidence="3" id="KW-0597">Phosphoprotein</keyword>
<dbReference type="InterPro" id="IPR006162">
    <property type="entry name" value="Ppantetheine_attach_site"/>
</dbReference>
<organism evidence="6 7">
    <name type="scientific">Streptomyces lomondensis</name>
    <dbReference type="NCBI Taxonomy" id="68229"/>
    <lineage>
        <taxon>Bacteria</taxon>
        <taxon>Bacillati</taxon>
        <taxon>Actinomycetota</taxon>
        <taxon>Actinomycetes</taxon>
        <taxon>Kitasatosporales</taxon>
        <taxon>Streptomycetaceae</taxon>
        <taxon>Streptomyces</taxon>
    </lineage>
</organism>
<dbReference type="Gene3D" id="1.10.1200.10">
    <property type="entry name" value="ACP-like"/>
    <property type="match status" value="2"/>
</dbReference>
<dbReference type="InterPro" id="IPR001242">
    <property type="entry name" value="Condensation_dom"/>
</dbReference>
<protein>
    <recommendedName>
        <fullName evidence="5">Carrier domain-containing protein</fullName>
    </recommendedName>
</protein>
<dbReference type="Gene3D" id="3.30.300.30">
    <property type="match status" value="1"/>
</dbReference>
<dbReference type="Gene3D" id="3.40.50.980">
    <property type="match status" value="2"/>
</dbReference>
<feature type="domain" description="Carrier" evidence="5">
    <location>
        <begin position="1521"/>
        <end position="1595"/>
    </location>
</feature>
<feature type="region of interest" description="Disordered" evidence="4">
    <location>
        <begin position="1595"/>
        <end position="1618"/>
    </location>
</feature>
<dbReference type="InterPro" id="IPR023213">
    <property type="entry name" value="CAT-like_dom_sf"/>
</dbReference>
<dbReference type="Gene3D" id="2.30.38.10">
    <property type="entry name" value="Luciferase, Domain 3"/>
    <property type="match status" value="1"/>
</dbReference>
<reference evidence="7" key="1">
    <citation type="journal article" date="2019" name="Int. J. Syst. Evol. Microbiol.">
        <title>The Global Catalogue of Microorganisms (GCM) 10K type strain sequencing project: providing services to taxonomists for standard genome sequencing and annotation.</title>
        <authorList>
            <consortium name="The Broad Institute Genomics Platform"/>
            <consortium name="The Broad Institute Genome Sequencing Center for Infectious Disease"/>
            <person name="Wu L."/>
            <person name="Ma J."/>
        </authorList>
    </citation>
    <scope>NUCLEOTIDE SEQUENCE [LARGE SCALE GENOMIC DNA]</scope>
    <source>
        <strain evidence="7">JCM 4866</strain>
    </source>
</reference>
<comment type="caution">
    <text evidence="6">The sequence shown here is derived from an EMBL/GenBank/DDBJ whole genome shotgun (WGS) entry which is preliminary data.</text>
</comment>